<gene>
    <name evidence="1" type="ORF">RRF57_012380</name>
</gene>
<dbReference type="EMBL" id="JAWHQM010000075">
    <property type="protein sequence ID" value="KAK5636668.1"/>
    <property type="molecule type" value="Genomic_DNA"/>
</dbReference>
<name>A0AAN7ZEN4_9PEZI</name>
<dbReference type="Gene3D" id="2.30.110.10">
    <property type="entry name" value="Electron Transport, Fmn-binding Protein, Chain A"/>
    <property type="match status" value="1"/>
</dbReference>
<dbReference type="PIRSF" id="PIRSF010372">
    <property type="entry name" value="PaiB"/>
    <property type="match status" value="1"/>
</dbReference>
<dbReference type="AlphaFoldDB" id="A0AAN7ZEN4"/>
<sequence length="256" mass="28488">MLFRPDHAEPAIPVLRKLVRENPLGILTTAIRSDIAPFIQSSHIPFILDVKDEDSTEELGVLRGHIARQNPQSKVLIEAAKASKSSMPNVLEEEVLVLFTPPSHQHYVTPKFYTETKPVTGKVVPTWNYSAVQAYGRAKIYWDHKSDESIAFLSKQVADLSEHAETFVMGFTGKGDRQGSWKVSDAPERFIELLRTNIIGIEIQLDRLEGKFKMSQEMSLGDREGVVKGLASLGTETGTVVSGLVKERSDLKESKS</sequence>
<dbReference type="InterPro" id="IPR007396">
    <property type="entry name" value="TR_PAI2-type"/>
</dbReference>
<evidence type="ECO:0000313" key="1">
    <source>
        <dbReference type="EMBL" id="KAK5636668.1"/>
    </source>
</evidence>
<dbReference type="Proteomes" id="UP001305414">
    <property type="component" value="Unassembled WGS sequence"/>
</dbReference>
<evidence type="ECO:0000313" key="2">
    <source>
        <dbReference type="Proteomes" id="UP001305414"/>
    </source>
</evidence>
<evidence type="ECO:0008006" key="3">
    <source>
        <dbReference type="Google" id="ProtNLM"/>
    </source>
</evidence>
<dbReference type="SUPFAM" id="SSF50475">
    <property type="entry name" value="FMN-binding split barrel"/>
    <property type="match status" value="1"/>
</dbReference>
<dbReference type="Pfam" id="PF04299">
    <property type="entry name" value="FMN_bind_2"/>
    <property type="match status" value="1"/>
</dbReference>
<organism evidence="1 2">
    <name type="scientific">Xylaria bambusicola</name>
    <dbReference type="NCBI Taxonomy" id="326684"/>
    <lineage>
        <taxon>Eukaryota</taxon>
        <taxon>Fungi</taxon>
        <taxon>Dikarya</taxon>
        <taxon>Ascomycota</taxon>
        <taxon>Pezizomycotina</taxon>
        <taxon>Sordariomycetes</taxon>
        <taxon>Xylariomycetidae</taxon>
        <taxon>Xylariales</taxon>
        <taxon>Xylariaceae</taxon>
        <taxon>Xylaria</taxon>
    </lineage>
</organism>
<proteinExistence type="predicted"/>
<dbReference type="PANTHER" id="PTHR35802">
    <property type="entry name" value="PROTEASE SYNTHASE AND SPORULATION PROTEIN PAI 2"/>
    <property type="match status" value="1"/>
</dbReference>
<dbReference type="InterPro" id="IPR012349">
    <property type="entry name" value="Split_barrel_FMN-bd"/>
</dbReference>
<reference evidence="1 2" key="1">
    <citation type="submission" date="2023-10" db="EMBL/GenBank/DDBJ databases">
        <title>Draft genome sequence of Xylaria bambusicola isolate GMP-LS, the root and basal stem rot pathogen of sugarcane in Indonesia.</title>
        <authorList>
            <person name="Selvaraj P."/>
            <person name="Muralishankar V."/>
            <person name="Muruganantham S."/>
            <person name="Sp S."/>
            <person name="Haryani S."/>
            <person name="Lau K.J.X."/>
            <person name="Naqvi N.I."/>
        </authorList>
    </citation>
    <scope>NUCLEOTIDE SEQUENCE [LARGE SCALE GENOMIC DNA]</scope>
    <source>
        <strain evidence="1">GMP-LS</strain>
    </source>
</reference>
<accession>A0AAN7ZEN4</accession>
<keyword evidence="2" id="KW-1185">Reference proteome</keyword>
<comment type="caution">
    <text evidence="1">The sequence shown here is derived from an EMBL/GenBank/DDBJ whole genome shotgun (WGS) entry which is preliminary data.</text>
</comment>
<protein>
    <recommendedName>
        <fullName evidence="3">Transcriptional regulator</fullName>
    </recommendedName>
</protein>
<dbReference type="PANTHER" id="PTHR35802:SF1">
    <property type="entry name" value="PROTEASE SYNTHASE AND SPORULATION PROTEIN PAI 2"/>
    <property type="match status" value="1"/>
</dbReference>